<feature type="region of interest" description="Disordered" evidence="1">
    <location>
        <begin position="251"/>
        <end position="311"/>
    </location>
</feature>
<dbReference type="AlphaFoldDB" id="A0A9P8K7T1"/>
<evidence type="ECO:0000256" key="1">
    <source>
        <dbReference type="SAM" id="MobiDB-lite"/>
    </source>
</evidence>
<protein>
    <submittedName>
        <fullName evidence="2">Uncharacterized protein</fullName>
    </submittedName>
</protein>
<feature type="region of interest" description="Disordered" evidence="1">
    <location>
        <begin position="80"/>
        <end position="140"/>
    </location>
</feature>
<sequence>MRYYCQRCGNYDTTDKGNFKSHLGRVDNVHNMGPYVCQRPGCHVRAVRGDSETPHTSHPSLPPDWARDANLATALDAELAASGSPAPLASSTAGPAGSTTADPARSTTAGPAGRLGPGPPYFGPLKSTGRYQYPDPSLIAASNNHQGVYYAASTQDEDDNDNDNDNEDKDPSGASAQLEHENPDILAHGEDEDNNNNNISDDGSESSREYLMRTGVAPLFMEAMKLLSFADPPPEKPLLWAGKWFEARSREIEGLDEEDVKKEDENEVKKEDHKDDQKDDENEVQNEDDKDDEKEHKKDDKKEVEKEVENK</sequence>
<evidence type="ECO:0000313" key="3">
    <source>
        <dbReference type="Proteomes" id="UP000767238"/>
    </source>
</evidence>
<dbReference type="OrthoDB" id="3944603at2759"/>
<gene>
    <name evidence="2" type="ORF">KCV03_g2943</name>
</gene>
<evidence type="ECO:0000313" key="2">
    <source>
        <dbReference type="EMBL" id="KAH0225617.1"/>
    </source>
</evidence>
<dbReference type="Proteomes" id="UP000767238">
    <property type="component" value="Unassembled WGS sequence"/>
</dbReference>
<feature type="compositionally biased region" description="Low complexity" evidence="1">
    <location>
        <begin position="80"/>
        <end position="101"/>
    </location>
</feature>
<feature type="compositionally biased region" description="Basic and acidic residues" evidence="1">
    <location>
        <begin position="178"/>
        <end position="189"/>
    </location>
</feature>
<name>A0A9P8K7T1_AURME</name>
<reference evidence="2" key="2">
    <citation type="submission" date="2021-08" db="EMBL/GenBank/DDBJ databases">
        <authorList>
            <person name="Gostincar C."/>
            <person name="Sun X."/>
            <person name="Song Z."/>
            <person name="Gunde-Cimerman N."/>
        </authorList>
    </citation>
    <scope>NUCLEOTIDE SEQUENCE</scope>
    <source>
        <strain evidence="2">EXF-8016</strain>
    </source>
</reference>
<feature type="region of interest" description="Disordered" evidence="1">
    <location>
        <begin position="154"/>
        <end position="207"/>
    </location>
</feature>
<feature type="compositionally biased region" description="Basic and acidic residues" evidence="1">
    <location>
        <begin position="251"/>
        <end position="277"/>
    </location>
</feature>
<feature type="region of interest" description="Disordered" evidence="1">
    <location>
        <begin position="47"/>
        <end position="66"/>
    </location>
</feature>
<proteinExistence type="predicted"/>
<feature type="compositionally biased region" description="Acidic residues" evidence="1">
    <location>
        <begin position="155"/>
        <end position="168"/>
    </location>
</feature>
<feature type="compositionally biased region" description="Acidic residues" evidence="1">
    <location>
        <begin position="278"/>
        <end position="292"/>
    </location>
</feature>
<organism evidence="2 3">
    <name type="scientific">Aureobasidium melanogenum</name>
    <name type="common">Aureobasidium pullulans var. melanogenum</name>
    <dbReference type="NCBI Taxonomy" id="46634"/>
    <lineage>
        <taxon>Eukaryota</taxon>
        <taxon>Fungi</taxon>
        <taxon>Dikarya</taxon>
        <taxon>Ascomycota</taxon>
        <taxon>Pezizomycotina</taxon>
        <taxon>Dothideomycetes</taxon>
        <taxon>Dothideomycetidae</taxon>
        <taxon>Dothideales</taxon>
        <taxon>Saccotheciaceae</taxon>
        <taxon>Aureobasidium</taxon>
    </lineage>
</organism>
<feature type="compositionally biased region" description="Basic and acidic residues" evidence="1">
    <location>
        <begin position="293"/>
        <end position="311"/>
    </location>
</feature>
<accession>A0A9P8K7T1</accession>
<feature type="non-terminal residue" evidence="2">
    <location>
        <position position="1"/>
    </location>
</feature>
<dbReference type="EMBL" id="JAHFYH010000014">
    <property type="protein sequence ID" value="KAH0225617.1"/>
    <property type="molecule type" value="Genomic_DNA"/>
</dbReference>
<reference evidence="2" key="1">
    <citation type="journal article" date="2021" name="J Fungi (Basel)">
        <title>Virulence traits and population genomics of the black yeast Aureobasidium melanogenum.</title>
        <authorList>
            <person name="Cernosa A."/>
            <person name="Sun X."/>
            <person name="Gostincar C."/>
            <person name="Fang C."/>
            <person name="Gunde-Cimerman N."/>
            <person name="Song Z."/>
        </authorList>
    </citation>
    <scope>NUCLEOTIDE SEQUENCE</scope>
    <source>
        <strain evidence="2">EXF-8016</strain>
    </source>
</reference>
<comment type="caution">
    <text evidence="2">The sequence shown here is derived from an EMBL/GenBank/DDBJ whole genome shotgun (WGS) entry which is preliminary data.</text>
</comment>